<protein>
    <submittedName>
        <fullName evidence="6">Membrane protein YphA (DoxX/SURF4 family)</fullName>
    </submittedName>
</protein>
<evidence type="ECO:0000256" key="1">
    <source>
        <dbReference type="ARBA" id="ARBA00004141"/>
    </source>
</evidence>
<dbReference type="RefSeq" id="WP_209869028.1">
    <property type="nucleotide sequence ID" value="NZ_JAGGLV010000001.1"/>
</dbReference>
<dbReference type="EMBL" id="JAGGLV010000001">
    <property type="protein sequence ID" value="MBP2110424.1"/>
    <property type="molecule type" value="Genomic_DNA"/>
</dbReference>
<keyword evidence="7" id="KW-1185">Reference proteome</keyword>
<evidence type="ECO:0000256" key="3">
    <source>
        <dbReference type="ARBA" id="ARBA00022989"/>
    </source>
</evidence>
<dbReference type="Pfam" id="PF13564">
    <property type="entry name" value="DoxX_2"/>
    <property type="match status" value="1"/>
</dbReference>
<reference evidence="6 7" key="1">
    <citation type="submission" date="2021-03" db="EMBL/GenBank/DDBJ databases">
        <title>Genomic Encyclopedia of Type Strains, Phase IV (KMG-IV): sequencing the most valuable type-strain genomes for metagenomic binning, comparative biology and taxonomic classification.</title>
        <authorList>
            <person name="Goeker M."/>
        </authorList>
    </citation>
    <scope>NUCLEOTIDE SEQUENCE [LARGE SCALE GENOMIC DNA]</scope>
    <source>
        <strain evidence="6 7">DSM 101953</strain>
    </source>
</reference>
<evidence type="ECO:0000256" key="5">
    <source>
        <dbReference type="SAM" id="Phobius"/>
    </source>
</evidence>
<proteinExistence type="predicted"/>
<dbReference type="Proteomes" id="UP000773462">
    <property type="component" value="Unassembled WGS sequence"/>
</dbReference>
<name>A0ABS4NLY7_9BACL</name>
<sequence>MNIVLWVLQIVLGAGFLYSGWLKAFQLDSARAAWSWVNDVPQGLVMGIGIAELLGVLGLILPMALRIQPQLTPLAAMGLAAAAGSGLVFHLLRGEPNVWINIIFIVLAVIITVGRFPLLQGR</sequence>
<feature type="transmembrane region" description="Helical" evidence="5">
    <location>
        <begin position="98"/>
        <end position="118"/>
    </location>
</feature>
<evidence type="ECO:0000256" key="4">
    <source>
        <dbReference type="ARBA" id="ARBA00023136"/>
    </source>
</evidence>
<dbReference type="InterPro" id="IPR032808">
    <property type="entry name" value="DoxX"/>
</dbReference>
<keyword evidence="4 5" id="KW-0472">Membrane</keyword>
<evidence type="ECO:0000313" key="6">
    <source>
        <dbReference type="EMBL" id="MBP2110424.1"/>
    </source>
</evidence>
<evidence type="ECO:0000313" key="7">
    <source>
        <dbReference type="Proteomes" id="UP000773462"/>
    </source>
</evidence>
<gene>
    <name evidence="6" type="ORF">J2Z70_000563</name>
</gene>
<evidence type="ECO:0000256" key="2">
    <source>
        <dbReference type="ARBA" id="ARBA00022692"/>
    </source>
</evidence>
<comment type="caution">
    <text evidence="6">The sequence shown here is derived from an EMBL/GenBank/DDBJ whole genome shotgun (WGS) entry which is preliminary data.</text>
</comment>
<organism evidence="6 7">
    <name type="scientific">Paenibacillus silagei</name>
    <dbReference type="NCBI Taxonomy" id="1670801"/>
    <lineage>
        <taxon>Bacteria</taxon>
        <taxon>Bacillati</taxon>
        <taxon>Bacillota</taxon>
        <taxon>Bacilli</taxon>
        <taxon>Bacillales</taxon>
        <taxon>Paenibacillaceae</taxon>
        <taxon>Paenibacillus</taxon>
    </lineage>
</organism>
<keyword evidence="2 5" id="KW-0812">Transmembrane</keyword>
<feature type="transmembrane region" description="Helical" evidence="5">
    <location>
        <begin position="43"/>
        <end position="64"/>
    </location>
</feature>
<comment type="subcellular location">
    <subcellularLocation>
        <location evidence="1">Membrane</location>
        <topology evidence="1">Multi-pass membrane protein</topology>
    </subcellularLocation>
</comment>
<keyword evidence="3 5" id="KW-1133">Transmembrane helix</keyword>
<feature type="transmembrane region" description="Helical" evidence="5">
    <location>
        <begin position="71"/>
        <end position="92"/>
    </location>
</feature>
<accession>A0ABS4NLY7</accession>